<keyword evidence="1" id="KW-0378">Hydrolase</keyword>
<reference evidence="2" key="1">
    <citation type="journal article" date="2019" name="Int. J. Syst. Evol. Microbiol.">
        <title>The Global Catalogue of Microorganisms (GCM) 10K type strain sequencing project: providing services to taxonomists for standard genome sequencing and annotation.</title>
        <authorList>
            <consortium name="The Broad Institute Genomics Platform"/>
            <consortium name="The Broad Institute Genome Sequencing Center for Infectious Disease"/>
            <person name="Wu L."/>
            <person name="Ma J."/>
        </authorList>
    </citation>
    <scope>NUCLEOTIDE SEQUENCE [LARGE SCALE GENOMIC DNA]</scope>
    <source>
        <strain evidence="2">CGMCC 4.1621</strain>
    </source>
</reference>
<protein>
    <submittedName>
        <fullName evidence="1">Gamma-glutamyl-gamma-aminobutyrate hydrolase family protein</fullName>
    </submittedName>
</protein>
<gene>
    <name evidence="1" type="ORF">ACFQIC_06465</name>
</gene>
<accession>A0ABW2EGP7</accession>
<dbReference type="PROSITE" id="PS51273">
    <property type="entry name" value="GATASE_TYPE_1"/>
    <property type="match status" value="1"/>
</dbReference>
<dbReference type="EMBL" id="JBHSZV010000014">
    <property type="protein sequence ID" value="MFC7061503.1"/>
    <property type="molecule type" value="Genomic_DNA"/>
</dbReference>
<dbReference type="PANTHER" id="PTHR43235">
    <property type="entry name" value="GLUTAMINE AMIDOTRANSFERASE PB2B2.05-RELATED"/>
    <property type="match status" value="1"/>
</dbReference>
<dbReference type="SUPFAM" id="SSF52317">
    <property type="entry name" value="Class I glutamine amidotransferase-like"/>
    <property type="match status" value="1"/>
</dbReference>
<sequence>MKITEKPTIGITSSIVSHNNIPSVNLHERYIKTIIQSGGIPIVIPVGTNEMSEVWVSLCDGIILSGGEDVDPYSYQEHPGPKIQKTNRDRDEIEIELVKSARKQNKPIFAICRGVTMLNVALGGTLIQDIETSIPNAINHYQQAERPEATHEVKIEESTRLYRIFNRPKIRVNSFHHQAIDKLAPSLKKVAIAPDGVIEAVEGIDESFLMLGVQWHPSELTNGNPSMLRLYEEFINECIK</sequence>
<dbReference type="PANTHER" id="PTHR43235:SF1">
    <property type="entry name" value="GLUTAMINE AMIDOTRANSFERASE PB2B2.05-RELATED"/>
    <property type="match status" value="1"/>
</dbReference>
<organism evidence="1 2">
    <name type="scientific">Halobacillus seohaensis</name>
    <dbReference type="NCBI Taxonomy" id="447421"/>
    <lineage>
        <taxon>Bacteria</taxon>
        <taxon>Bacillati</taxon>
        <taxon>Bacillota</taxon>
        <taxon>Bacilli</taxon>
        <taxon>Bacillales</taxon>
        <taxon>Bacillaceae</taxon>
        <taxon>Halobacillus</taxon>
    </lineage>
</organism>
<dbReference type="GO" id="GO:0016787">
    <property type="term" value="F:hydrolase activity"/>
    <property type="evidence" value="ECO:0007669"/>
    <property type="project" value="UniProtKB-KW"/>
</dbReference>
<dbReference type="InterPro" id="IPR044668">
    <property type="entry name" value="PuuD-like"/>
</dbReference>
<evidence type="ECO:0000313" key="2">
    <source>
        <dbReference type="Proteomes" id="UP001596410"/>
    </source>
</evidence>
<dbReference type="Proteomes" id="UP001596410">
    <property type="component" value="Unassembled WGS sequence"/>
</dbReference>
<proteinExistence type="predicted"/>
<comment type="caution">
    <text evidence="1">The sequence shown here is derived from an EMBL/GenBank/DDBJ whole genome shotgun (WGS) entry which is preliminary data.</text>
</comment>
<dbReference type="InterPro" id="IPR029062">
    <property type="entry name" value="Class_I_gatase-like"/>
</dbReference>
<dbReference type="Pfam" id="PF07722">
    <property type="entry name" value="Peptidase_C26"/>
    <property type="match status" value="1"/>
</dbReference>
<dbReference type="Gene3D" id="3.40.50.880">
    <property type="match status" value="1"/>
</dbReference>
<name>A0ABW2EGP7_9BACI</name>
<keyword evidence="2" id="KW-1185">Reference proteome</keyword>
<dbReference type="InterPro" id="IPR011697">
    <property type="entry name" value="Peptidase_C26"/>
</dbReference>
<evidence type="ECO:0000313" key="1">
    <source>
        <dbReference type="EMBL" id="MFC7061503.1"/>
    </source>
</evidence>
<dbReference type="RefSeq" id="WP_204707456.1">
    <property type="nucleotide sequence ID" value="NZ_JBHSZV010000014.1"/>
</dbReference>
<dbReference type="CDD" id="cd01745">
    <property type="entry name" value="GATase1_2"/>
    <property type="match status" value="1"/>
</dbReference>